<comment type="caution">
    <text evidence="1">The sequence shown here is derived from an EMBL/GenBank/DDBJ whole genome shotgun (WGS) entry which is preliminary data.</text>
</comment>
<evidence type="ECO:0000313" key="1">
    <source>
        <dbReference type="EMBL" id="TMP76741.1"/>
    </source>
</evidence>
<proteinExistence type="predicted"/>
<feature type="non-terminal residue" evidence="1">
    <location>
        <position position="110"/>
    </location>
</feature>
<gene>
    <name evidence="1" type="ORF">CWC05_21425</name>
</gene>
<organism evidence="1 2">
    <name type="scientific">Pseudoalteromonas ruthenica</name>
    <dbReference type="NCBI Taxonomy" id="151081"/>
    <lineage>
        <taxon>Bacteria</taxon>
        <taxon>Pseudomonadati</taxon>
        <taxon>Pseudomonadota</taxon>
        <taxon>Gammaproteobacteria</taxon>
        <taxon>Alteromonadales</taxon>
        <taxon>Pseudoalteromonadaceae</taxon>
        <taxon>Pseudoalteromonas</taxon>
    </lineage>
</organism>
<dbReference type="Proteomes" id="UP000305874">
    <property type="component" value="Unassembled WGS sequence"/>
</dbReference>
<evidence type="ECO:0000313" key="2">
    <source>
        <dbReference type="Proteomes" id="UP000305874"/>
    </source>
</evidence>
<accession>A0A5S3YLX3</accession>
<reference evidence="2" key="2">
    <citation type="submission" date="2019-06" db="EMBL/GenBank/DDBJ databases">
        <title>Co-occurence of chitin degradation, pigmentation and bioactivity in marine Pseudoalteromonas.</title>
        <authorList>
            <person name="Sonnenschein E.C."/>
            <person name="Bech P.K."/>
        </authorList>
    </citation>
    <scope>NUCLEOTIDE SEQUENCE [LARGE SCALE GENOMIC DNA]</scope>
    <source>
        <strain evidence="2">S2897</strain>
    </source>
</reference>
<dbReference type="EMBL" id="PNCG01000550">
    <property type="protein sequence ID" value="TMP76741.1"/>
    <property type="molecule type" value="Genomic_DNA"/>
</dbReference>
<reference evidence="1 2" key="1">
    <citation type="submission" date="2017-12" db="EMBL/GenBank/DDBJ databases">
        <authorList>
            <person name="Paulsen S."/>
            <person name="Gram L.K."/>
        </authorList>
    </citation>
    <scope>NUCLEOTIDE SEQUENCE [LARGE SCALE GENOMIC DNA]</scope>
    <source>
        <strain evidence="1 2">S2897</strain>
    </source>
</reference>
<protein>
    <submittedName>
        <fullName evidence="1">Uncharacterized protein</fullName>
    </submittedName>
</protein>
<feature type="non-terminal residue" evidence="1">
    <location>
        <position position="1"/>
    </location>
</feature>
<dbReference type="AlphaFoldDB" id="A0A5S3YLX3"/>
<sequence>NQQQSLQNYFEKTFYYQLMNHYRDLPCSLVLKMILKFKEKPLCEALLAQFRFVVTKNTNLEQYSPLIWQVLTTRPTLLSGLPRISQQLAIRLLLQNNTKGWVQQTLSLHS</sequence>
<name>A0A5S3YLX3_9GAMM</name>